<feature type="transmembrane region" description="Helical" evidence="2">
    <location>
        <begin position="109"/>
        <end position="126"/>
    </location>
</feature>
<protein>
    <submittedName>
        <fullName evidence="3">Uncharacterized protein</fullName>
    </submittedName>
</protein>
<gene>
    <name evidence="3" type="ORF">B296_00027521</name>
</gene>
<feature type="region of interest" description="Disordered" evidence="1">
    <location>
        <begin position="1"/>
        <end position="45"/>
    </location>
</feature>
<name>A0A427AJM2_ENSVE</name>
<accession>A0A427AJM2</accession>
<evidence type="ECO:0000313" key="3">
    <source>
        <dbReference type="EMBL" id="RRT76386.1"/>
    </source>
</evidence>
<evidence type="ECO:0000313" key="4">
    <source>
        <dbReference type="Proteomes" id="UP000287651"/>
    </source>
</evidence>
<comment type="caution">
    <text evidence="3">The sequence shown here is derived from an EMBL/GenBank/DDBJ whole genome shotgun (WGS) entry which is preliminary data.</text>
</comment>
<dbReference type="EMBL" id="AMZH03002206">
    <property type="protein sequence ID" value="RRT76386.1"/>
    <property type="molecule type" value="Genomic_DNA"/>
</dbReference>
<keyword evidence="2" id="KW-1133">Transmembrane helix</keyword>
<keyword evidence="2" id="KW-0472">Membrane</keyword>
<feature type="compositionally biased region" description="Low complexity" evidence="1">
    <location>
        <begin position="30"/>
        <end position="42"/>
    </location>
</feature>
<organism evidence="3 4">
    <name type="scientific">Ensete ventricosum</name>
    <name type="common">Abyssinian banana</name>
    <name type="synonym">Musa ensete</name>
    <dbReference type="NCBI Taxonomy" id="4639"/>
    <lineage>
        <taxon>Eukaryota</taxon>
        <taxon>Viridiplantae</taxon>
        <taxon>Streptophyta</taxon>
        <taxon>Embryophyta</taxon>
        <taxon>Tracheophyta</taxon>
        <taxon>Spermatophyta</taxon>
        <taxon>Magnoliopsida</taxon>
        <taxon>Liliopsida</taxon>
        <taxon>Zingiberales</taxon>
        <taxon>Musaceae</taxon>
        <taxon>Ensete</taxon>
    </lineage>
</organism>
<sequence length="170" mass="19504">MVRRRSAGNLTDEPPDDVDRRLDESHRQVGQAGEADAARAQATENGPALRKMKVINWWLMQKRIEERKTVMRRPTRVPTPQLRRATAPTRGRRRATLSRTPEVCSRPCLASFLGLCFVFWSIIYCGRRRREAASRPGLRTYPRRIASEVPGREEERRRRGRGKLGRGSAG</sequence>
<keyword evidence="2" id="KW-0812">Transmembrane</keyword>
<evidence type="ECO:0000256" key="1">
    <source>
        <dbReference type="SAM" id="MobiDB-lite"/>
    </source>
</evidence>
<dbReference type="Proteomes" id="UP000287651">
    <property type="component" value="Unassembled WGS sequence"/>
</dbReference>
<reference evidence="3 4" key="1">
    <citation type="journal article" date="2014" name="Agronomy (Basel)">
        <title>A Draft Genome Sequence for Ensete ventricosum, the Drought-Tolerant Tree Against Hunger.</title>
        <authorList>
            <person name="Harrison J."/>
            <person name="Moore K.A."/>
            <person name="Paszkiewicz K."/>
            <person name="Jones T."/>
            <person name="Grant M."/>
            <person name="Ambacheew D."/>
            <person name="Muzemil S."/>
            <person name="Studholme D.J."/>
        </authorList>
    </citation>
    <scope>NUCLEOTIDE SEQUENCE [LARGE SCALE GENOMIC DNA]</scope>
</reference>
<feature type="region of interest" description="Disordered" evidence="1">
    <location>
        <begin position="137"/>
        <end position="170"/>
    </location>
</feature>
<evidence type="ECO:0000256" key="2">
    <source>
        <dbReference type="SAM" id="Phobius"/>
    </source>
</evidence>
<proteinExistence type="predicted"/>
<dbReference type="AlphaFoldDB" id="A0A427AJM2"/>
<feature type="compositionally biased region" description="Basic and acidic residues" evidence="1">
    <location>
        <begin position="17"/>
        <end position="27"/>
    </location>
</feature>